<dbReference type="Pfam" id="PF07963">
    <property type="entry name" value="N_methyl"/>
    <property type="match status" value="1"/>
</dbReference>
<reference evidence="3" key="1">
    <citation type="submission" date="2017-09" db="EMBL/GenBank/DDBJ databases">
        <title>Depth-based differentiation of microbial function through sediment-hosted aquifers and enrichment of novel symbionts in the deep terrestrial subsurface.</title>
        <authorList>
            <person name="Probst A.J."/>
            <person name="Ladd B."/>
            <person name="Jarett J.K."/>
            <person name="Geller-Mcgrath D.E."/>
            <person name="Sieber C.M.K."/>
            <person name="Emerson J.B."/>
            <person name="Anantharaman K."/>
            <person name="Thomas B.C."/>
            <person name="Malmstrom R."/>
            <person name="Stieglmeier M."/>
            <person name="Klingl A."/>
            <person name="Woyke T."/>
            <person name="Ryan C.M."/>
            <person name="Banfield J.F."/>
        </authorList>
    </citation>
    <scope>NUCLEOTIDE SEQUENCE [LARGE SCALE GENOMIC DNA]</scope>
</reference>
<dbReference type="NCBIfam" id="TIGR02532">
    <property type="entry name" value="IV_pilin_GFxxxE"/>
    <property type="match status" value="1"/>
</dbReference>
<dbReference type="EMBL" id="PFMC01000013">
    <property type="protein sequence ID" value="PIY95318.1"/>
    <property type="molecule type" value="Genomic_DNA"/>
</dbReference>
<organism evidence="2 3">
    <name type="scientific">Candidatus Komeilibacteria bacterium CG_4_10_14_0_8_um_filter_37_78</name>
    <dbReference type="NCBI Taxonomy" id="1974471"/>
    <lineage>
        <taxon>Bacteria</taxon>
        <taxon>Candidatus Komeiliibacteriota</taxon>
    </lineage>
</organism>
<evidence type="ECO:0008006" key="4">
    <source>
        <dbReference type="Google" id="ProtNLM"/>
    </source>
</evidence>
<dbReference type="InterPro" id="IPR012902">
    <property type="entry name" value="N_methyl_site"/>
</dbReference>
<protein>
    <recommendedName>
        <fullName evidence="4">Prepilin-type N-terminal cleavage/methylation domain-containing protein</fullName>
    </recommendedName>
</protein>
<evidence type="ECO:0000256" key="1">
    <source>
        <dbReference type="SAM" id="Phobius"/>
    </source>
</evidence>
<sequence>MKINKLQNSQGFTLLEVIIYMAIVSAILTVAIFFAWSIIGNQSKSMVVTEVNQNSRFILERVGRDLRQASSIASLASEQLVLNILGGDQLTFVFDDINQQLTRQLNEDTATILNSSLVDVSGAWQNLSANDSATIGLDLTVAFKTNSNHTDWQASTSTSSSYELRVK</sequence>
<evidence type="ECO:0000313" key="2">
    <source>
        <dbReference type="EMBL" id="PIY95318.1"/>
    </source>
</evidence>
<gene>
    <name evidence="2" type="ORF">COY67_00485</name>
</gene>
<evidence type="ECO:0000313" key="3">
    <source>
        <dbReference type="Proteomes" id="UP000228689"/>
    </source>
</evidence>
<keyword evidence="1" id="KW-0812">Transmembrane</keyword>
<proteinExistence type="predicted"/>
<keyword evidence="1" id="KW-1133">Transmembrane helix</keyword>
<dbReference type="Proteomes" id="UP000228689">
    <property type="component" value="Unassembled WGS sequence"/>
</dbReference>
<name>A0A2M7REZ2_9BACT</name>
<comment type="caution">
    <text evidence="2">The sequence shown here is derived from an EMBL/GenBank/DDBJ whole genome shotgun (WGS) entry which is preliminary data.</text>
</comment>
<feature type="transmembrane region" description="Helical" evidence="1">
    <location>
        <begin position="12"/>
        <end position="36"/>
    </location>
</feature>
<accession>A0A2M7REZ2</accession>
<keyword evidence="1" id="KW-0472">Membrane</keyword>
<dbReference type="AlphaFoldDB" id="A0A2M7REZ2"/>